<dbReference type="AlphaFoldDB" id="A0A077PCY5"/>
<sequence length="102" mass="11712">MYINNRSNDYFSSMGALTAKSVTEAALTSSRFIENFSVKHKFQNEIKKLTDHNLGIILSKSSSESSKSQAIQDLKQEKLYLSKQKNTHSLKLRNKMIHILMF</sequence>
<dbReference type="RefSeq" id="WP_038246110.1">
    <property type="nucleotide sequence ID" value="NZ_CAWLZI010000125.1"/>
</dbReference>
<organism evidence="1 2">
    <name type="scientific">Xenorhabdus bovienii str. kraussei Quebec</name>
    <dbReference type="NCBI Taxonomy" id="1398203"/>
    <lineage>
        <taxon>Bacteria</taxon>
        <taxon>Pseudomonadati</taxon>
        <taxon>Pseudomonadota</taxon>
        <taxon>Gammaproteobacteria</taxon>
        <taxon>Enterobacterales</taxon>
        <taxon>Morganellaceae</taxon>
        <taxon>Xenorhabdus</taxon>
    </lineage>
</organism>
<dbReference type="Proteomes" id="UP000028500">
    <property type="component" value="Unassembled WGS sequence"/>
</dbReference>
<gene>
    <name evidence="1" type="ORF">XBKQ1_1300004</name>
</gene>
<reference evidence="1" key="1">
    <citation type="submission" date="2013-07" db="EMBL/GenBank/DDBJ databases">
        <title>Sub-species coevolution in mutualistic symbiosis.</title>
        <authorList>
            <person name="Murfin K."/>
            <person name="Klassen J."/>
            <person name="Lee M."/>
            <person name="Forst S."/>
            <person name="Stock P."/>
            <person name="Goodrich-Blair H."/>
        </authorList>
    </citation>
    <scope>NUCLEOTIDE SEQUENCE [LARGE SCALE GENOMIC DNA]</scope>
    <source>
        <strain evidence="1">Kraussei Quebec</strain>
    </source>
</reference>
<evidence type="ECO:0000313" key="2">
    <source>
        <dbReference type="Proteomes" id="UP000028500"/>
    </source>
</evidence>
<protein>
    <submittedName>
        <fullName evidence="1">Uncharacterized protein</fullName>
    </submittedName>
</protein>
<name>A0A077PCY5_XENBV</name>
<comment type="caution">
    <text evidence="1">The sequence shown here is derived from an EMBL/GenBank/DDBJ whole genome shotgun (WGS) entry which is preliminary data.</text>
</comment>
<dbReference type="HOGENOM" id="CLU_2276381_0_0_6"/>
<dbReference type="EMBL" id="CBSY010000036">
    <property type="protein sequence ID" value="CDH18536.1"/>
    <property type="molecule type" value="Genomic_DNA"/>
</dbReference>
<evidence type="ECO:0000313" key="1">
    <source>
        <dbReference type="EMBL" id="CDH18536.1"/>
    </source>
</evidence>
<proteinExistence type="predicted"/>
<accession>A0A077PCY5</accession>
<keyword evidence="2" id="KW-1185">Reference proteome</keyword>